<proteinExistence type="predicted"/>
<keyword evidence="2" id="KW-0472">Membrane</keyword>
<feature type="region of interest" description="Disordered" evidence="1">
    <location>
        <begin position="541"/>
        <end position="560"/>
    </location>
</feature>
<evidence type="ECO:0000313" key="3">
    <source>
        <dbReference type="EMBL" id="EGP92100.1"/>
    </source>
</evidence>
<dbReference type="GeneID" id="13398987"/>
<dbReference type="OrthoDB" id="10259622at2759"/>
<gene>
    <name evidence="3" type="ORF">MYCGRDRAFT_117717</name>
</gene>
<accession>F9X0F5</accession>
<feature type="compositionally biased region" description="Polar residues" evidence="1">
    <location>
        <begin position="770"/>
        <end position="785"/>
    </location>
</feature>
<feature type="transmembrane region" description="Helical" evidence="2">
    <location>
        <begin position="632"/>
        <end position="655"/>
    </location>
</feature>
<dbReference type="EMBL" id="CM001196">
    <property type="protein sequence ID" value="EGP92100.1"/>
    <property type="molecule type" value="Genomic_DNA"/>
</dbReference>
<evidence type="ECO:0000313" key="4">
    <source>
        <dbReference type="Proteomes" id="UP000008062"/>
    </source>
</evidence>
<feature type="region of interest" description="Disordered" evidence="1">
    <location>
        <begin position="441"/>
        <end position="465"/>
    </location>
</feature>
<reference evidence="3 4" key="1">
    <citation type="journal article" date="2011" name="PLoS Genet.">
        <title>Finished genome of the fungal wheat pathogen Mycosphaerella graminicola reveals dispensome structure, chromosome plasticity, and stealth pathogenesis.</title>
        <authorList>
            <person name="Goodwin S.B."/>
            <person name="Ben M'barek S."/>
            <person name="Dhillon B."/>
            <person name="Wittenberg A.H.J."/>
            <person name="Crane C.F."/>
            <person name="Hane J.K."/>
            <person name="Foster A.J."/>
            <person name="Van der Lee T.A.J."/>
            <person name="Grimwood J."/>
            <person name="Aerts A."/>
            <person name="Antoniw J."/>
            <person name="Bailey A."/>
            <person name="Bluhm B."/>
            <person name="Bowler J."/>
            <person name="Bristow J."/>
            <person name="van der Burgt A."/>
            <person name="Canto-Canche B."/>
            <person name="Churchill A.C.L."/>
            <person name="Conde-Ferraez L."/>
            <person name="Cools H.J."/>
            <person name="Coutinho P.M."/>
            <person name="Csukai M."/>
            <person name="Dehal P."/>
            <person name="De Wit P."/>
            <person name="Donzelli B."/>
            <person name="van de Geest H.C."/>
            <person name="van Ham R.C.H.J."/>
            <person name="Hammond-Kosack K.E."/>
            <person name="Henrissat B."/>
            <person name="Kilian A."/>
            <person name="Kobayashi A.K."/>
            <person name="Koopmann E."/>
            <person name="Kourmpetis Y."/>
            <person name="Kuzniar A."/>
            <person name="Lindquist E."/>
            <person name="Lombard V."/>
            <person name="Maliepaard C."/>
            <person name="Martins N."/>
            <person name="Mehrabi R."/>
            <person name="Nap J.P.H."/>
            <person name="Ponomarenko A."/>
            <person name="Rudd J.J."/>
            <person name="Salamov A."/>
            <person name="Schmutz J."/>
            <person name="Schouten H.J."/>
            <person name="Shapiro H."/>
            <person name="Stergiopoulos I."/>
            <person name="Torriani S.F.F."/>
            <person name="Tu H."/>
            <person name="de Vries R.P."/>
            <person name="Waalwijk C."/>
            <person name="Ware S.B."/>
            <person name="Wiebenga A."/>
            <person name="Zwiers L.-H."/>
            <person name="Oliver R.P."/>
            <person name="Grigoriev I.V."/>
            <person name="Kema G.H.J."/>
        </authorList>
    </citation>
    <scope>NUCLEOTIDE SEQUENCE [LARGE SCALE GENOMIC DNA]</scope>
    <source>
        <strain evidence="4">CBS 115943 / IPO323</strain>
    </source>
</reference>
<protein>
    <submittedName>
        <fullName evidence="3">Ca2+-modulated nonselective cation channel polycystin</fullName>
    </submittedName>
</protein>
<dbReference type="STRING" id="336722.F9X0F5"/>
<feature type="region of interest" description="Disordered" evidence="1">
    <location>
        <begin position="823"/>
        <end position="861"/>
    </location>
</feature>
<feature type="compositionally biased region" description="Polar residues" evidence="1">
    <location>
        <begin position="228"/>
        <end position="239"/>
    </location>
</feature>
<keyword evidence="2" id="KW-0812">Transmembrane</keyword>
<name>F9X0F5_ZYMTI</name>
<keyword evidence="2" id="KW-1133">Transmembrane helix</keyword>
<evidence type="ECO:0000256" key="2">
    <source>
        <dbReference type="SAM" id="Phobius"/>
    </source>
</evidence>
<sequence>MQAFTARRKKSQSKKPSQRFGKLTINTRCNHEITLSAESRMPELSFVSFEESKARKQALDSGHEATKEVDLQASNRRTIIQSVGRRAVQQSAMNGPVSARVFETTQSDEALRIPLSDRVKGLRPAPLDIAQEVSPADRAIPIGISFFSPSTIHSSGRDETRFGHGQETPVIVVTPAEEQFPSNSQQRRPPSSVYSRYTNCMPKSASSRAPPVPPLPLSINTGHGDVSLSRNFSKRSAATSFEEDNPPSTSRTLPGSGFSDSLQRYPSTRSAGLATPRRSKGWWNIITSPFSARSTSGFFQRSPSLRDDHVPVLADVAEMSMAASHEGVIFTNRAPDDGELRSAPARSSYGTFDDLDRSLPIRSETAPGALHHESTGFDIYRIPSQGEAAAYYDPNRHFPSVFLGSNEIHESPDDGLRGWSPSHSVFVSSHFRDTVGSFSDVERASSNKSCDGHHTPSGGKEAKEETPLLQCKNAIFTTPTPAELKGASLPQKQNERSFTQTTGASVMSPMSATPVVQDAHLGQFVGPQSSFGEQRRVNIEATPNPTASAATKAQQEDRRGDWSTLLSRKTSIHITHQRENSYGLGISEPQQELYPPTKPLSEKPILGTDFFGQLTIRSVEEKEPKRSWYRRYIWYLAAVLGLVLVLLIVLLAVLIPRRRSIVTTETSWMNLTGFPALTIGVSDVMQTRNIESQGSCVAPSQLWSCAVPEQDDTSTPTFKIEIKFQNGTLPGNKTASLNSRSLERMAVGHLVRKSLWSDSEFEPSPAPPSTEDQQFLGRTTDNSMQPYDGEETPFYISVLDPASFNSSKVQGLRKRDEGYQYPYPSVFRTSSPSASASSSPTTSSPIDTSSVTPTSRPSSASSATTTTFMLVSIPSPALLPNGSPLPQLLYPLVQTQPLRLYNRNQSDEHYGFYTYFDRYIYITNATSSSSNGTTIKTNIPLEEASGVCTFSQTRFKVAIWTRRGLSSSTLSGNSTATIASSGTTSSTLNQAMSSSSYPITVTLDRHGGSEKRKGVYCYGIDEEGKIMKDGKMWVDEKRGADLIDPGQVPGLTKRDGTGEGKGIDGGTGGCGSNDFAPLQQRSGGILTATSVIDTLGFRAANAAQLTACHASAPGVLNAAATVAAATAGEEDLAGRSHGGEDGGGCEDGS</sequence>
<dbReference type="AlphaFoldDB" id="F9X0F5"/>
<feature type="region of interest" description="Disordered" evidence="1">
    <location>
        <begin position="971"/>
        <end position="990"/>
    </location>
</feature>
<dbReference type="KEGG" id="ztr:MYCGRDRAFT_117717"/>
<feature type="compositionally biased region" description="Low complexity" evidence="1">
    <location>
        <begin position="181"/>
        <end position="192"/>
    </location>
</feature>
<feature type="compositionally biased region" description="Polar residues" evidence="1">
    <location>
        <begin position="541"/>
        <end position="553"/>
    </location>
</feature>
<feature type="region of interest" description="Disordered" evidence="1">
    <location>
        <begin position="1"/>
        <end position="21"/>
    </location>
</feature>
<dbReference type="RefSeq" id="XP_003857124.1">
    <property type="nucleotide sequence ID" value="XM_003857076.1"/>
</dbReference>
<feature type="non-terminal residue" evidence="3">
    <location>
        <position position="1"/>
    </location>
</feature>
<feature type="region of interest" description="Disordered" evidence="1">
    <location>
        <begin position="758"/>
        <end position="790"/>
    </location>
</feature>
<feature type="compositionally biased region" description="Low complexity" evidence="1">
    <location>
        <begin position="829"/>
        <end position="861"/>
    </location>
</feature>
<feature type="compositionally biased region" description="Polar residues" evidence="1">
    <location>
        <begin position="246"/>
        <end position="270"/>
    </location>
</feature>
<feature type="compositionally biased region" description="Basic and acidic residues" evidence="1">
    <location>
        <begin position="1052"/>
        <end position="1062"/>
    </location>
</feature>
<feature type="region of interest" description="Disordered" evidence="1">
    <location>
        <begin position="1044"/>
        <end position="1074"/>
    </location>
</feature>
<feature type="region of interest" description="Disordered" evidence="1">
    <location>
        <begin position="175"/>
        <end position="275"/>
    </location>
</feature>
<dbReference type="InParanoid" id="F9X0F5"/>
<organism evidence="3 4">
    <name type="scientific">Zymoseptoria tritici (strain CBS 115943 / IPO323)</name>
    <name type="common">Speckled leaf blotch fungus</name>
    <name type="synonym">Septoria tritici</name>
    <dbReference type="NCBI Taxonomy" id="336722"/>
    <lineage>
        <taxon>Eukaryota</taxon>
        <taxon>Fungi</taxon>
        <taxon>Dikarya</taxon>
        <taxon>Ascomycota</taxon>
        <taxon>Pezizomycotina</taxon>
        <taxon>Dothideomycetes</taxon>
        <taxon>Dothideomycetidae</taxon>
        <taxon>Mycosphaerellales</taxon>
        <taxon>Mycosphaerellaceae</taxon>
        <taxon>Zymoseptoria</taxon>
    </lineage>
</organism>
<feature type="compositionally biased region" description="Low complexity" evidence="1">
    <location>
        <begin position="971"/>
        <end position="987"/>
    </location>
</feature>
<feature type="compositionally biased region" description="Basic residues" evidence="1">
    <location>
        <begin position="1"/>
        <end position="17"/>
    </location>
</feature>
<keyword evidence="4" id="KW-1185">Reference proteome</keyword>
<dbReference type="Proteomes" id="UP000008062">
    <property type="component" value="Chromosome 1"/>
</dbReference>
<evidence type="ECO:0000256" key="1">
    <source>
        <dbReference type="SAM" id="MobiDB-lite"/>
    </source>
</evidence>